<protein>
    <submittedName>
        <fullName evidence="1">Uncharacterized protein</fullName>
    </submittedName>
</protein>
<name>A0A5J4W2P6_9EUKA</name>
<gene>
    <name evidence="1" type="ORF">EZS28_015284</name>
</gene>
<dbReference type="EMBL" id="SNRW01003683">
    <property type="protein sequence ID" value="KAA6389187.1"/>
    <property type="molecule type" value="Genomic_DNA"/>
</dbReference>
<dbReference type="AlphaFoldDB" id="A0A5J4W2P6"/>
<dbReference type="Proteomes" id="UP000324800">
    <property type="component" value="Unassembled WGS sequence"/>
</dbReference>
<reference evidence="1 2" key="1">
    <citation type="submission" date="2019-03" db="EMBL/GenBank/DDBJ databases">
        <title>Single cell metagenomics reveals metabolic interactions within the superorganism composed of flagellate Streblomastix strix and complex community of Bacteroidetes bacteria on its surface.</title>
        <authorList>
            <person name="Treitli S.C."/>
            <person name="Kolisko M."/>
            <person name="Husnik F."/>
            <person name="Keeling P."/>
            <person name="Hampl V."/>
        </authorList>
    </citation>
    <scope>NUCLEOTIDE SEQUENCE [LARGE SCALE GENOMIC DNA]</scope>
    <source>
        <strain evidence="1">ST1C</strain>
    </source>
</reference>
<evidence type="ECO:0000313" key="2">
    <source>
        <dbReference type="Proteomes" id="UP000324800"/>
    </source>
</evidence>
<evidence type="ECO:0000313" key="1">
    <source>
        <dbReference type="EMBL" id="KAA6389187.1"/>
    </source>
</evidence>
<comment type="caution">
    <text evidence="1">The sequence shown here is derived from an EMBL/GenBank/DDBJ whole genome shotgun (WGS) entry which is preliminary data.</text>
</comment>
<sequence>MGKSVGVGSSFGTPQGLIGYGLQLTSAPLSTSRSPGIYDPPLRIAKIWAVITQSKTIGHYYHVLRSNCFHFPLEGSNSFRLNMILQFSNSRIVQMRLISIFLLFFDLKQVTEEEMMWLYELFGIVD</sequence>
<organism evidence="1 2">
    <name type="scientific">Streblomastix strix</name>
    <dbReference type="NCBI Taxonomy" id="222440"/>
    <lineage>
        <taxon>Eukaryota</taxon>
        <taxon>Metamonada</taxon>
        <taxon>Preaxostyla</taxon>
        <taxon>Oxymonadida</taxon>
        <taxon>Streblomastigidae</taxon>
        <taxon>Streblomastix</taxon>
    </lineage>
</organism>
<accession>A0A5J4W2P6</accession>
<proteinExistence type="predicted"/>